<protein>
    <recommendedName>
        <fullName evidence="8">AlgX/AlgJ SGNH hydrolase-like domain-containing protein</fullName>
    </recommendedName>
</protein>
<evidence type="ECO:0000256" key="4">
    <source>
        <dbReference type="ARBA" id="ARBA00022729"/>
    </source>
</evidence>
<dbReference type="UniPathway" id="UPA00286"/>
<accession>A0A2T3FQS3</accession>
<dbReference type="Proteomes" id="UP000241048">
    <property type="component" value="Unassembled WGS sequence"/>
</dbReference>
<evidence type="ECO:0000256" key="6">
    <source>
        <dbReference type="ARBA" id="ARBA00022841"/>
    </source>
</evidence>
<gene>
    <name evidence="9" type="ORF">C7U56_06965</name>
</gene>
<keyword evidence="7" id="KW-1133">Transmembrane helix</keyword>
<evidence type="ECO:0000256" key="7">
    <source>
        <dbReference type="SAM" id="Phobius"/>
    </source>
</evidence>
<evidence type="ECO:0000256" key="5">
    <source>
        <dbReference type="ARBA" id="ARBA00022764"/>
    </source>
</evidence>
<evidence type="ECO:0000313" key="9">
    <source>
        <dbReference type="EMBL" id="PST37625.1"/>
    </source>
</evidence>
<keyword evidence="10" id="KW-1185">Reference proteome</keyword>
<organism evidence="9 10">
    <name type="scientific">Clostridium fessum</name>
    <dbReference type="NCBI Taxonomy" id="2126740"/>
    <lineage>
        <taxon>Bacteria</taxon>
        <taxon>Bacillati</taxon>
        <taxon>Bacillota</taxon>
        <taxon>Clostridia</taxon>
        <taxon>Eubacteriales</taxon>
        <taxon>Clostridiaceae</taxon>
        <taxon>Clostridium</taxon>
    </lineage>
</organism>
<comment type="pathway">
    <text evidence="2">Glycan biosynthesis; alginate biosynthesis.</text>
</comment>
<evidence type="ECO:0000256" key="2">
    <source>
        <dbReference type="ARBA" id="ARBA00005182"/>
    </source>
</evidence>
<dbReference type="InterPro" id="IPR031811">
    <property type="entry name" value="ALGX/ALGJ_SGNH-like"/>
</dbReference>
<dbReference type="GO" id="GO:0016740">
    <property type="term" value="F:transferase activity"/>
    <property type="evidence" value="ECO:0007669"/>
    <property type="project" value="UniProtKB-KW"/>
</dbReference>
<feature type="transmembrane region" description="Helical" evidence="7">
    <location>
        <begin position="20"/>
        <end position="40"/>
    </location>
</feature>
<keyword evidence="4" id="KW-0732">Signal</keyword>
<evidence type="ECO:0000259" key="8">
    <source>
        <dbReference type="Pfam" id="PF16822"/>
    </source>
</evidence>
<reference evidence="9 10" key="1">
    <citation type="submission" date="2018-03" db="EMBL/GenBank/DDBJ databases">
        <title>Lachnoclostridium SNUG30386 gen.nov., sp.nov., isolated from human faeces.</title>
        <authorList>
            <person name="Seo B."/>
            <person name="Jeon K."/>
            <person name="Ko G."/>
        </authorList>
    </citation>
    <scope>NUCLEOTIDE SEQUENCE [LARGE SCALE GENOMIC DNA]</scope>
    <source>
        <strain evidence="9 10">SNUG30386</strain>
    </source>
</reference>
<comment type="subcellular location">
    <subcellularLocation>
        <location evidence="1">Periplasm</location>
    </subcellularLocation>
</comment>
<keyword evidence="5" id="KW-0574">Periplasm</keyword>
<name>A0A2T3FQS3_9CLOT</name>
<dbReference type="EMBL" id="PYLO01000002">
    <property type="protein sequence ID" value="PST37625.1"/>
    <property type="molecule type" value="Genomic_DNA"/>
</dbReference>
<dbReference type="GO" id="GO:0042121">
    <property type="term" value="P:alginic acid biosynthetic process"/>
    <property type="evidence" value="ECO:0007669"/>
    <property type="project" value="UniProtKB-UniPathway"/>
</dbReference>
<evidence type="ECO:0000256" key="3">
    <source>
        <dbReference type="ARBA" id="ARBA00022679"/>
    </source>
</evidence>
<keyword evidence="6" id="KW-0016">Alginate biosynthesis</keyword>
<keyword evidence="7" id="KW-0812">Transmembrane</keyword>
<keyword evidence="3" id="KW-0808">Transferase</keyword>
<evidence type="ECO:0000313" key="10">
    <source>
        <dbReference type="Proteomes" id="UP000241048"/>
    </source>
</evidence>
<dbReference type="AlphaFoldDB" id="A0A2T3FQS3"/>
<comment type="caution">
    <text evidence="9">The sequence shown here is derived from an EMBL/GenBank/DDBJ whole genome shotgun (WGS) entry which is preliminary data.</text>
</comment>
<evidence type="ECO:0000256" key="1">
    <source>
        <dbReference type="ARBA" id="ARBA00004418"/>
    </source>
</evidence>
<feature type="domain" description="AlgX/AlgJ SGNH hydrolase-like" evidence="8">
    <location>
        <begin position="106"/>
        <end position="334"/>
    </location>
</feature>
<dbReference type="GO" id="GO:0042597">
    <property type="term" value="C:periplasmic space"/>
    <property type="evidence" value="ECO:0007669"/>
    <property type="project" value="UniProtKB-SubCell"/>
</dbReference>
<proteinExistence type="predicted"/>
<sequence>MDSCREKKTRDMNRETGTKILLIGSFAASLVLPTLVYPAVRSHLDQQNYENRELASFPELSAANFDNIPTEFEAYYNDHVPFKNLFVKAKTKLDLELLNESSISDVTVGKENWLFYTVSEDGEDALADYQRTNLYTADEKTALADAITSVNEKMKERGIRFVMFEAPNKESVYAEYMPDSVRVYGSESRLDAALPELAAQGLPVYDMKPELLKEADTYQLYYKYDTHWNQIGSFIGSQQIAQTLLGTSTPLSAVSIEAAGPASGDLARMLNMAAEYSDDTEYVIQNYLPEVTATTVDMNEDNSFAVFESDSPNDKTLLVVGDSFSQNLKYFMPKLYRKTVFATFDTYTEALLDEYQPDDFVYLTVERNQELFEDVETVVWRDEVPEKDG</sequence>
<dbReference type="Pfam" id="PF16822">
    <property type="entry name" value="ALGX"/>
    <property type="match status" value="1"/>
</dbReference>
<keyword evidence="7" id="KW-0472">Membrane</keyword>